<evidence type="ECO:0000259" key="8">
    <source>
        <dbReference type="PROSITE" id="PS51456"/>
    </source>
</evidence>
<dbReference type="PROSITE" id="PS50096">
    <property type="entry name" value="IQ"/>
    <property type="match status" value="1"/>
</dbReference>
<sequence>MFFIITSLADCNVSLDLASKLLGVDPSVLEKALTFRRIAASHSRRQSVFHKPCNEQEGRSRRDCLSKTLYSRLFDWLVSFINGCIKTKELYSFIGLLDIYGFESFINNSLEQLCINYANERLQQHFVAHFLKELQAEYVKEALPWTHTDFVDNRPCVELLDGSLGIFSLLIEECNLNRPSSVKMICDRIFTSARSHRHFQQPKKDLENPWFAVKHYAGTVQYQVSGLVDKNKDNVPAELVDMLKNSDNDFIASLFADFETDQPGRKKKTVLAKFKSSLDALMKTLNSTECLYIRCIKPNQHCEAGHFDGQYVITQLEACGVMETVEISRNGYPARIPYDKFVQKFGIIIKSEPTHLVSLSSQSESDRDTEKENDLLFDPLDKLFKKQLSLLDTPKKSGTPKKKLRRRTGLSSSDHTRKCCASVMKIVFGFQPNLSKQFGRTKLFLQDGQLEQLEAARCKLLSRYAFTIQCAWRRYQCKKRKSILKIQAVMRGWLVRRKWQKTLDAVRTIQAAWKLCKAKRVQAMCSQTGAITDIEKTSPKTPEEQMVSQNTNNVHSYSVREWRPCDKDVRHENMLPSPRLVKSLQDLSLSVGLPRLSHVETQDGIVSFRRMPRVHIKFHTKPNKVLKYAHFISQKEFLCSLTDCLPQYDPV</sequence>
<dbReference type="STRING" id="7574.A0A1S3H0P9"/>
<dbReference type="SUPFAM" id="SSF52540">
    <property type="entry name" value="P-loop containing nucleoside triphosphate hydrolases"/>
    <property type="match status" value="1"/>
</dbReference>
<evidence type="ECO:0000313" key="10">
    <source>
        <dbReference type="RefSeq" id="XP_013379051.1"/>
    </source>
</evidence>
<dbReference type="OrthoDB" id="6108017at2759"/>
<reference evidence="10" key="1">
    <citation type="submission" date="2025-08" db="UniProtKB">
        <authorList>
            <consortium name="RefSeq"/>
        </authorList>
    </citation>
    <scope>IDENTIFICATION</scope>
    <source>
        <tissue evidence="10">Gonads</tissue>
    </source>
</reference>
<dbReference type="Pfam" id="PF00612">
    <property type="entry name" value="IQ"/>
    <property type="match status" value="1"/>
</dbReference>
<dbReference type="Gene3D" id="6.20.240.20">
    <property type="match status" value="1"/>
</dbReference>
<dbReference type="GeneID" id="106150661"/>
<feature type="domain" description="Myosin motor" evidence="8">
    <location>
        <begin position="1"/>
        <end position="458"/>
    </location>
</feature>
<evidence type="ECO:0000256" key="5">
    <source>
        <dbReference type="ARBA" id="ARBA00023203"/>
    </source>
</evidence>
<dbReference type="GO" id="GO:0007015">
    <property type="term" value="P:actin filament organization"/>
    <property type="evidence" value="ECO:0007669"/>
    <property type="project" value="TreeGrafter"/>
</dbReference>
<dbReference type="Pfam" id="PF00063">
    <property type="entry name" value="Myosin_head"/>
    <property type="match status" value="1"/>
</dbReference>
<dbReference type="PANTHER" id="PTHR13140:SF289">
    <property type="entry name" value="UNCONVENTIONAL MYOSIN-XIX"/>
    <property type="match status" value="1"/>
</dbReference>
<dbReference type="SMART" id="SM00015">
    <property type="entry name" value="IQ"/>
    <property type="match status" value="1"/>
</dbReference>
<dbReference type="PRINTS" id="PR00193">
    <property type="entry name" value="MYOSINHEAVY"/>
</dbReference>
<dbReference type="Gene3D" id="3.40.850.10">
    <property type="entry name" value="Kinesin motor domain"/>
    <property type="match status" value="1"/>
</dbReference>
<evidence type="ECO:0000313" key="9">
    <source>
        <dbReference type="Proteomes" id="UP000085678"/>
    </source>
</evidence>
<evidence type="ECO:0000256" key="3">
    <source>
        <dbReference type="ARBA" id="ARBA00023123"/>
    </source>
</evidence>
<keyword evidence="3 6" id="KW-0518">Myosin</keyword>
<gene>
    <name evidence="10" type="primary">LOC106150661</name>
</gene>
<keyword evidence="1" id="KW-0547">Nucleotide-binding</keyword>
<dbReference type="InterPro" id="IPR001609">
    <property type="entry name" value="Myosin_head_motor_dom-like"/>
</dbReference>
<dbReference type="Gene3D" id="1.20.5.190">
    <property type="match status" value="1"/>
</dbReference>
<dbReference type="PANTHER" id="PTHR13140">
    <property type="entry name" value="MYOSIN"/>
    <property type="match status" value="1"/>
</dbReference>
<comment type="similarity">
    <text evidence="6">Belongs to the TRAFAC class myosin-kinesin ATPase superfamily. Myosin family.</text>
</comment>
<feature type="compositionally biased region" description="Basic residues" evidence="7">
    <location>
        <begin position="398"/>
        <end position="408"/>
    </location>
</feature>
<organism evidence="9 10">
    <name type="scientific">Lingula anatina</name>
    <name type="common">Brachiopod</name>
    <name type="synonym">Lingula unguis</name>
    <dbReference type="NCBI Taxonomy" id="7574"/>
    <lineage>
        <taxon>Eukaryota</taxon>
        <taxon>Metazoa</taxon>
        <taxon>Spiralia</taxon>
        <taxon>Lophotrochozoa</taxon>
        <taxon>Brachiopoda</taxon>
        <taxon>Linguliformea</taxon>
        <taxon>Lingulata</taxon>
        <taxon>Lingulida</taxon>
        <taxon>Linguloidea</taxon>
        <taxon>Lingulidae</taxon>
        <taxon>Lingula</taxon>
    </lineage>
</organism>
<dbReference type="KEGG" id="lak:106150661"/>
<dbReference type="SMART" id="SM00242">
    <property type="entry name" value="MYSc"/>
    <property type="match status" value="1"/>
</dbReference>
<dbReference type="PROSITE" id="PS51456">
    <property type="entry name" value="MYOSIN_MOTOR"/>
    <property type="match status" value="1"/>
</dbReference>
<keyword evidence="2" id="KW-0067">ATP-binding</keyword>
<dbReference type="InterPro" id="IPR000048">
    <property type="entry name" value="IQ_motif_EF-hand-BS"/>
</dbReference>
<evidence type="ECO:0000256" key="4">
    <source>
        <dbReference type="ARBA" id="ARBA00023175"/>
    </source>
</evidence>
<name>A0A1S3H0P9_LINAN</name>
<keyword evidence="9" id="KW-1185">Reference proteome</keyword>
<protein>
    <submittedName>
        <fullName evidence="10">Unconventional myosin-XIX-like</fullName>
    </submittedName>
</protein>
<dbReference type="GO" id="GO:0016459">
    <property type="term" value="C:myosin complex"/>
    <property type="evidence" value="ECO:0007669"/>
    <property type="project" value="UniProtKB-KW"/>
</dbReference>
<evidence type="ECO:0000256" key="2">
    <source>
        <dbReference type="ARBA" id="ARBA00022840"/>
    </source>
</evidence>
<comment type="caution">
    <text evidence="6">Lacks conserved residue(s) required for the propagation of feature annotation.</text>
</comment>
<dbReference type="GO" id="GO:0016020">
    <property type="term" value="C:membrane"/>
    <property type="evidence" value="ECO:0007669"/>
    <property type="project" value="TreeGrafter"/>
</dbReference>
<proteinExistence type="inferred from homology"/>
<dbReference type="Gene3D" id="1.20.58.530">
    <property type="match status" value="1"/>
</dbReference>
<dbReference type="AlphaFoldDB" id="A0A1S3H0P9"/>
<evidence type="ECO:0000256" key="6">
    <source>
        <dbReference type="PROSITE-ProRule" id="PRU00782"/>
    </source>
</evidence>
<evidence type="ECO:0000256" key="1">
    <source>
        <dbReference type="ARBA" id="ARBA00022741"/>
    </source>
</evidence>
<dbReference type="GO" id="GO:0051015">
    <property type="term" value="F:actin filament binding"/>
    <property type="evidence" value="ECO:0007669"/>
    <property type="project" value="TreeGrafter"/>
</dbReference>
<feature type="region of interest" description="Disordered" evidence="7">
    <location>
        <begin position="392"/>
        <end position="411"/>
    </location>
</feature>
<dbReference type="GO" id="GO:0000146">
    <property type="term" value="F:microfilament motor activity"/>
    <property type="evidence" value="ECO:0007669"/>
    <property type="project" value="TreeGrafter"/>
</dbReference>
<dbReference type="RefSeq" id="XP_013379051.1">
    <property type="nucleotide sequence ID" value="XM_013523597.1"/>
</dbReference>
<dbReference type="GO" id="GO:0005737">
    <property type="term" value="C:cytoplasm"/>
    <property type="evidence" value="ECO:0007669"/>
    <property type="project" value="TreeGrafter"/>
</dbReference>
<dbReference type="InterPro" id="IPR027417">
    <property type="entry name" value="P-loop_NTPase"/>
</dbReference>
<dbReference type="InParanoid" id="A0A1S3H0P9"/>
<keyword evidence="4" id="KW-0505">Motor protein</keyword>
<dbReference type="CDD" id="cd00124">
    <property type="entry name" value="MYSc"/>
    <property type="match status" value="1"/>
</dbReference>
<accession>A0A1S3H0P9</accession>
<keyword evidence="5 6" id="KW-0009">Actin-binding</keyword>
<dbReference type="Gene3D" id="1.20.120.720">
    <property type="entry name" value="Myosin VI head, motor domain, U50 subdomain"/>
    <property type="match status" value="1"/>
</dbReference>
<evidence type="ECO:0000256" key="7">
    <source>
        <dbReference type="SAM" id="MobiDB-lite"/>
    </source>
</evidence>
<dbReference type="GO" id="GO:0005524">
    <property type="term" value="F:ATP binding"/>
    <property type="evidence" value="ECO:0007669"/>
    <property type="project" value="UniProtKB-KW"/>
</dbReference>
<dbReference type="InterPro" id="IPR036961">
    <property type="entry name" value="Kinesin_motor_dom_sf"/>
</dbReference>
<feature type="region of interest" description="Actin-binding" evidence="6">
    <location>
        <begin position="278"/>
        <end position="300"/>
    </location>
</feature>
<dbReference type="Proteomes" id="UP000085678">
    <property type="component" value="Unplaced"/>
</dbReference>